<name>A0A0F9SF51_9ZZZZ</name>
<accession>A0A0F9SF51</accession>
<reference evidence="2" key="1">
    <citation type="journal article" date="2015" name="Nature">
        <title>Complex archaea that bridge the gap between prokaryotes and eukaryotes.</title>
        <authorList>
            <person name="Spang A."/>
            <person name="Saw J.H."/>
            <person name="Jorgensen S.L."/>
            <person name="Zaremba-Niedzwiedzka K."/>
            <person name="Martijn J."/>
            <person name="Lind A.E."/>
            <person name="van Eijk R."/>
            <person name="Schleper C."/>
            <person name="Guy L."/>
            <person name="Ettema T.J."/>
        </authorList>
    </citation>
    <scope>NUCLEOTIDE SEQUENCE</scope>
</reference>
<protein>
    <submittedName>
        <fullName evidence="2">Uncharacterized protein</fullName>
    </submittedName>
</protein>
<proteinExistence type="predicted"/>
<evidence type="ECO:0000313" key="2">
    <source>
        <dbReference type="EMBL" id="KKN60912.1"/>
    </source>
</evidence>
<feature type="region of interest" description="Disordered" evidence="1">
    <location>
        <begin position="151"/>
        <end position="198"/>
    </location>
</feature>
<organism evidence="2">
    <name type="scientific">marine sediment metagenome</name>
    <dbReference type="NCBI Taxonomy" id="412755"/>
    <lineage>
        <taxon>unclassified sequences</taxon>
        <taxon>metagenomes</taxon>
        <taxon>ecological metagenomes</taxon>
    </lineage>
</organism>
<comment type="caution">
    <text evidence="2">The sequence shown here is derived from an EMBL/GenBank/DDBJ whole genome shotgun (WGS) entry which is preliminary data.</text>
</comment>
<evidence type="ECO:0000256" key="1">
    <source>
        <dbReference type="SAM" id="MobiDB-lite"/>
    </source>
</evidence>
<feature type="compositionally biased region" description="Basic and acidic residues" evidence="1">
    <location>
        <begin position="178"/>
        <end position="198"/>
    </location>
</feature>
<gene>
    <name evidence="2" type="ORF">LCGC14_0527110</name>
</gene>
<sequence length="198" mass="21679">MAELTYTFNNDGSLDVPVDGQSVRFVKESDLLAVKGVAEGKAKEWENEKAKSQSDLAEANRLREETHQSLLVAQAAKEQLVTQYSDYDTHKTRVGELETELGSAKEIVGKHEVELTNKMRLNLIARGASEETIKDKTLDQLRNLEEAAKLFGNGNKGGVPARYDGGQGSGGDGVPETPTDRARRILEEHDAKKGKVTV</sequence>
<dbReference type="AlphaFoldDB" id="A0A0F9SF51"/>
<dbReference type="EMBL" id="LAZR01000678">
    <property type="protein sequence ID" value="KKN60912.1"/>
    <property type="molecule type" value="Genomic_DNA"/>
</dbReference>